<keyword evidence="1" id="KW-0812">Transmembrane</keyword>
<keyword evidence="1" id="KW-0472">Membrane</keyword>
<evidence type="ECO:0000256" key="1">
    <source>
        <dbReference type="SAM" id="Phobius"/>
    </source>
</evidence>
<organism evidence="2 3">
    <name type="scientific">Gigaspora rosea</name>
    <dbReference type="NCBI Taxonomy" id="44941"/>
    <lineage>
        <taxon>Eukaryota</taxon>
        <taxon>Fungi</taxon>
        <taxon>Fungi incertae sedis</taxon>
        <taxon>Mucoromycota</taxon>
        <taxon>Glomeromycotina</taxon>
        <taxon>Glomeromycetes</taxon>
        <taxon>Diversisporales</taxon>
        <taxon>Gigasporaceae</taxon>
        <taxon>Gigaspora</taxon>
    </lineage>
</organism>
<reference evidence="2 3" key="1">
    <citation type="submission" date="2018-06" db="EMBL/GenBank/DDBJ databases">
        <title>Comparative genomics reveals the genomic features of Rhizophagus irregularis, R. cerebriforme, R. diaphanum and Gigaspora rosea, and their symbiotic lifestyle signature.</title>
        <authorList>
            <person name="Morin E."/>
            <person name="San Clemente H."/>
            <person name="Chen E.C.H."/>
            <person name="De La Providencia I."/>
            <person name="Hainaut M."/>
            <person name="Kuo A."/>
            <person name="Kohler A."/>
            <person name="Murat C."/>
            <person name="Tang N."/>
            <person name="Roy S."/>
            <person name="Loubradou J."/>
            <person name="Henrissat B."/>
            <person name="Grigoriev I.V."/>
            <person name="Corradi N."/>
            <person name="Roux C."/>
            <person name="Martin F.M."/>
        </authorList>
    </citation>
    <scope>NUCLEOTIDE SEQUENCE [LARGE SCALE GENOMIC DNA]</scope>
    <source>
        <strain evidence="2 3">DAOM 194757</strain>
    </source>
</reference>
<name>A0A397UQF3_9GLOM</name>
<dbReference type="AlphaFoldDB" id="A0A397UQF3"/>
<proteinExistence type="predicted"/>
<protein>
    <submittedName>
        <fullName evidence="2">Uncharacterized protein</fullName>
    </submittedName>
</protein>
<feature type="transmembrane region" description="Helical" evidence="1">
    <location>
        <begin position="29"/>
        <end position="57"/>
    </location>
</feature>
<accession>A0A397UQF3</accession>
<dbReference type="EMBL" id="QKWP01001067">
    <property type="protein sequence ID" value="RIB12042.1"/>
    <property type="molecule type" value="Genomic_DNA"/>
</dbReference>
<keyword evidence="1" id="KW-1133">Transmembrane helix</keyword>
<evidence type="ECO:0000313" key="2">
    <source>
        <dbReference type="EMBL" id="RIB12042.1"/>
    </source>
</evidence>
<comment type="caution">
    <text evidence="2">The sequence shown here is derived from an EMBL/GenBank/DDBJ whole genome shotgun (WGS) entry which is preliminary data.</text>
</comment>
<sequence length="63" mass="7552">MIISVSFSLTIIYRNLPKKKMLLKRPVNFFFFVKLDTTIVIIIFFYRSLSFCALFVLRDINKK</sequence>
<gene>
    <name evidence="2" type="ORF">C2G38_2101966</name>
</gene>
<dbReference type="Proteomes" id="UP000266673">
    <property type="component" value="Unassembled WGS sequence"/>
</dbReference>
<keyword evidence="3" id="KW-1185">Reference proteome</keyword>
<evidence type="ECO:0000313" key="3">
    <source>
        <dbReference type="Proteomes" id="UP000266673"/>
    </source>
</evidence>